<reference evidence="3 4" key="1">
    <citation type="journal article" date="2015" name="Genome Biol. Evol.">
        <title>Phylogenomic analyses indicate that early fungi evolved digesting cell walls of algal ancestors of land plants.</title>
        <authorList>
            <person name="Chang Y."/>
            <person name="Wang S."/>
            <person name="Sekimoto S."/>
            <person name="Aerts A.L."/>
            <person name="Choi C."/>
            <person name="Clum A."/>
            <person name="LaButti K.M."/>
            <person name="Lindquist E.A."/>
            <person name="Yee Ngan C."/>
            <person name="Ohm R.A."/>
            <person name="Salamov A.A."/>
            <person name="Grigoriev I.V."/>
            <person name="Spatafora J.W."/>
            <person name="Berbee M.L."/>
        </authorList>
    </citation>
    <scope>NUCLEOTIDE SEQUENCE [LARGE SCALE GENOMIC DNA]</scope>
    <source>
        <strain evidence="3 4">NRRL 1564</strain>
    </source>
</reference>
<dbReference type="EMBL" id="KZ303527">
    <property type="protein sequence ID" value="PIA13804.1"/>
    <property type="molecule type" value="Genomic_DNA"/>
</dbReference>
<feature type="domain" description="DJ-1/PfpI" evidence="2">
    <location>
        <begin position="1"/>
        <end position="184"/>
    </location>
</feature>
<dbReference type="AlphaFoldDB" id="A0A2G5B474"/>
<comment type="similarity">
    <text evidence="1">Belongs to the peptidase C56 family.</text>
</comment>
<dbReference type="SUPFAM" id="SSF52317">
    <property type="entry name" value="Class I glutamine amidotransferase-like"/>
    <property type="match status" value="1"/>
</dbReference>
<dbReference type="InterPro" id="IPR006286">
    <property type="entry name" value="C56_PfpI-like"/>
</dbReference>
<keyword evidence="4" id="KW-1185">Reference proteome</keyword>
<dbReference type="Proteomes" id="UP000242474">
    <property type="component" value="Unassembled WGS sequence"/>
</dbReference>
<evidence type="ECO:0000259" key="2">
    <source>
        <dbReference type="Pfam" id="PF01965"/>
    </source>
</evidence>
<dbReference type="Pfam" id="PF01965">
    <property type="entry name" value="DJ-1_PfpI"/>
    <property type="match status" value="1"/>
</dbReference>
<organism evidence="3 4">
    <name type="scientific">Coemansia reversa (strain ATCC 12441 / NRRL 1564)</name>
    <dbReference type="NCBI Taxonomy" id="763665"/>
    <lineage>
        <taxon>Eukaryota</taxon>
        <taxon>Fungi</taxon>
        <taxon>Fungi incertae sedis</taxon>
        <taxon>Zoopagomycota</taxon>
        <taxon>Kickxellomycotina</taxon>
        <taxon>Kickxellomycetes</taxon>
        <taxon>Kickxellales</taxon>
        <taxon>Kickxellaceae</taxon>
        <taxon>Coemansia</taxon>
    </lineage>
</organism>
<accession>A0A2G5B474</accession>
<dbReference type="CDD" id="cd03169">
    <property type="entry name" value="GATase1_PfpI_1"/>
    <property type="match status" value="1"/>
</dbReference>
<proteinExistence type="inferred from homology"/>
<sequence length="199" mass="22268">MKVLLLAGDYVEDYEFYAPMKALEMLDIDVHVVCPDKKAGDNIQTCLHFIEEWQTYSERPGHPFQLNYTFADIKIGDYAGLVIGGGRFPEYQRYDQRVLDIVRYFFDKNLPVATICHGIQILSAAGVLKGRSCSAFSMCKLDVIAGGGEYVHFEVSSKSAHVDGNLVSAPAYPAIGVWMREFIKLLGVKIQFVSNKLTT</sequence>
<evidence type="ECO:0000313" key="4">
    <source>
        <dbReference type="Proteomes" id="UP000242474"/>
    </source>
</evidence>
<dbReference type="STRING" id="763665.A0A2G5B474"/>
<dbReference type="InterPro" id="IPR002818">
    <property type="entry name" value="DJ-1/PfpI"/>
</dbReference>
<dbReference type="InterPro" id="IPR029062">
    <property type="entry name" value="Class_I_gatase-like"/>
</dbReference>
<dbReference type="OrthoDB" id="543156at2759"/>
<dbReference type="PROSITE" id="PS51276">
    <property type="entry name" value="PEPTIDASE_C56_PFPI"/>
    <property type="match status" value="1"/>
</dbReference>
<gene>
    <name evidence="3" type="ORF">COEREDRAFT_83280</name>
</gene>
<protein>
    <submittedName>
        <fullName evidence="3">PfpI family intracellular peptidase</fullName>
    </submittedName>
</protein>
<name>A0A2G5B474_COERN</name>
<dbReference type="PANTHER" id="PTHR42733">
    <property type="entry name" value="DJ-1 PROTEIN"/>
    <property type="match status" value="1"/>
</dbReference>
<dbReference type="PANTHER" id="PTHR42733:SF2">
    <property type="entry name" value="DJ-1_THIJ_PFPI FAMILY PROTEIN"/>
    <property type="match status" value="1"/>
</dbReference>
<evidence type="ECO:0000313" key="3">
    <source>
        <dbReference type="EMBL" id="PIA13804.1"/>
    </source>
</evidence>
<evidence type="ECO:0000256" key="1">
    <source>
        <dbReference type="ARBA" id="ARBA00008542"/>
    </source>
</evidence>
<dbReference type="Gene3D" id="3.40.50.880">
    <property type="match status" value="1"/>
</dbReference>